<reference evidence="5 6" key="1">
    <citation type="submission" date="2020-08" db="EMBL/GenBank/DDBJ databases">
        <title>Aphidius gifuensis genome sequencing and assembly.</title>
        <authorList>
            <person name="Du Z."/>
        </authorList>
    </citation>
    <scope>NUCLEOTIDE SEQUENCE [LARGE SCALE GENOMIC DNA]</scope>
    <source>
        <strain evidence="5">YNYX2018</strain>
        <tissue evidence="5">Adults</tissue>
    </source>
</reference>
<proteinExistence type="predicted"/>
<feature type="compositionally biased region" description="Polar residues" evidence="3">
    <location>
        <begin position="63"/>
        <end position="73"/>
    </location>
</feature>
<dbReference type="PRINTS" id="PR00499">
    <property type="entry name" value="P67PHOX"/>
</dbReference>
<evidence type="ECO:0000259" key="4">
    <source>
        <dbReference type="PROSITE" id="PS50002"/>
    </source>
</evidence>
<gene>
    <name evidence="5" type="ORF">HCN44_008629</name>
</gene>
<comment type="caution">
    <text evidence="5">The sequence shown here is derived from an EMBL/GenBank/DDBJ whole genome shotgun (WGS) entry which is preliminary data.</text>
</comment>
<protein>
    <recommendedName>
        <fullName evidence="4">SH3 domain-containing protein</fullName>
    </recommendedName>
</protein>
<dbReference type="CDD" id="cd00174">
    <property type="entry name" value="SH3"/>
    <property type="match status" value="1"/>
</dbReference>
<dbReference type="Gene3D" id="2.30.30.40">
    <property type="entry name" value="SH3 Domains"/>
    <property type="match status" value="2"/>
</dbReference>
<evidence type="ECO:0000256" key="2">
    <source>
        <dbReference type="PROSITE-ProRule" id="PRU00192"/>
    </source>
</evidence>
<keyword evidence="1 2" id="KW-0728">SH3 domain</keyword>
<feature type="domain" description="SH3" evidence="4">
    <location>
        <begin position="341"/>
        <end position="400"/>
    </location>
</feature>
<feature type="domain" description="SH3" evidence="4">
    <location>
        <begin position="404"/>
        <end position="463"/>
    </location>
</feature>
<sequence>MMMNGVNKNKDMPIPTRSAPKPPGKISQNFDWTNNDPFGPLTFEPQVQKKIPPPRPPPPRFKQNVQLNNSKIQKPTRPTELLGSLFGITTTKKQQQQQQSTHQVSYDQRSSTNNLNSANGLLIDLSPPGSPTFTTRSSDGVSVDSFGSDGNSNPSLFTNSSSGNTSQNESAFDDDFDFFKNINKNKNTTQNDPWKLKDNNGWNQTSFDQFDKLKNSSNNNNKFNDNSVKQIGDSKFFTNNDTTKIHTMPTIIRAKPAKPPLPKILTTSLAPKVTNLQFNSDNNSWKTTASSSSTTKTTASSFNYIDDDINEDDYSPPMPSIPPPAPPTHYLAESNYNTFDKQQPHGIALYDFSASQIGDLSLKKGDKVMIKKFVNNEWLEGQVGNSCGIFPANFIDIIVPLRDDSINIVNALYPFEGETWEDLTFEEGAQIKVLSRISDDWLYGEYKNTKGQFPSNYVDKIPQNLPQYSRN</sequence>
<feature type="compositionally biased region" description="Pro residues" evidence="3">
    <location>
        <begin position="51"/>
        <end position="60"/>
    </location>
</feature>
<feature type="compositionally biased region" description="Polar residues" evidence="3">
    <location>
        <begin position="26"/>
        <end position="36"/>
    </location>
</feature>
<keyword evidence="6" id="KW-1185">Reference proteome</keyword>
<evidence type="ECO:0000256" key="1">
    <source>
        <dbReference type="ARBA" id="ARBA00022443"/>
    </source>
</evidence>
<dbReference type="Pfam" id="PF00018">
    <property type="entry name" value="SH3_1"/>
    <property type="match status" value="2"/>
</dbReference>
<dbReference type="AlphaFoldDB" id="A0A834XMT7"/>
<dbReference type="SUPFAM" id="SSF50044">
    <property type="entry name" value="SH3-domain"/>
    <property type="match status" value="2"/>
</dbReference>
<feature type="compositionally biased region" description="Low complexity" evidence="3">
    <location>
        <begin position="89"/>
        <end position="103"/>
    </location>
</feature>
<feature type="region of interest" description="Disordered" evidence="3">
    <location>
        <begin position="1"/>
        <end position="169"/>
    </location>
</feature>
<dbReference type="InterPro" id="IPR036028">
    <property type="entry name" value="SH3-like_dom_sf"/>
</dbReference>
<dbReference type="Proteomes" id="UP000639338">
    <property type="component" value="Unassembled WGS sequence"/>
</dbReference>
<dbReference type="InterPro" id="IPR001452">
    <property type="entry name" value="SH3_domain"/>
</dbReference>
<feature type="compositionally biased region" description="Low complexity" evidence="3">
    <location>
        <begin position="137"/>
        <end position="153"/>
    </location>
</feature>
<dbReference type="PANTHER" id="PTHR14167">
    <property type="entry name" value="SH3 DOMAIN-CONTAINING"/>
    <property type="match status" value="1"/>
</dbReference>
<evidence type="ECO:0000313" key="6">
    <source>
        <dbReference type="Proteomes" id="UP000639338"/>
    </source>
</evidence>
<name>A0A834XMT7_APHGI</name>
<dbReference type="EMBL" id="JACMRX010000005">
    <property type="protein sequence ID" value="KAF7989955.1"/>
    <property type="molecule type" value="Genomic_DNA"/>
</dbReference>
<evidence type="ECO:0000256" key="3">
    <source>
        <dbReference type="SAM" id="MobiDB-lite"/>
    </source>
</evidence>
<evidence type="ECO:0000313" key="5">
    <source>
        <dbReference type="EMBL" id="KAF7989955.1"/>
    </source>
</evidence>
<dbReference type="PROSITE" id="PS50002">
    <property type="entry name" value="SH3"/>
    <property type="match status" value="2"/>
</dbReference>
<organism evidence="5 6">
    <name type="scientific">Aphidius gifuensis</name>
    <name type="common">Parasitoid wasp</name>
    <dbReference type="NCBI Taxonomy" id="684658"/>
    <lineage>
        <taxon>Eukaryota</taxon>
        <taxon>Metazoa</taxon>
        <taxon>Ecdysozoa</taxon>
        <taxon>Arthropoda</taxon>
        <taxon>Hexapoda</taxon>
        <taxon>Insecta</taxon>
        <taxon>Pterygota</taxon>
        <taxon>Neoptera</taxon>
        <taxon>Endopterygota</taxon>
        <taxon>Hymenoptera</taxon>
        <taxon>Apocrita</taxon>
        <taxon>Ichneumonoidea</taxon>
        <taxon>Braconidae</taxon>
        <taxon>Aphidiinae</taxon>
        <taxon>Aphidius</taxon>
    </lineage>
</organism>
<dbReference type="PRINTS" id="PR00452">
    <property type="entry name" value="SH3DOMAIN"/>
</dbReference>
<dbReference type="SMART" id="SM00326">
    <property type="entry name" value="SH3"/>
    <property type="match status" value="2"/>
</dbReference>
<dbReference type="OrthoDB" id="27823at2759"/>
<dbReference type="PANTHER" id="PTHR14167:SF116">
    <property type="entry name" value="CAP, ISOFORM AC"/>
    <property type="match status" value="1"/>
</dbReference>
<accession>A0A834XMT7</accession>
<feature type="compositionally biased region" description="Polar residues" evidence="3">
    <location>
        <begin position="104"/>
        <end position="119"/>
    </location>
</feature>
<feature type="compositionally biased region" description="Polar residues" evidence="3">
    <location>
        <begin position="154"/>
        <end position="169"/>
    </location>
</feature>
<dbReference type="InterPro" id="IPR050384">
    <property type="entry name" value="Endophilin_SH3RF"/>
</dbReference>